<dbReference type="EMBL" id="LT622873">
    <property type="protein sequence ID" value="SCW23396.1"/>
    <property type="molecule type" value="Genomic_DNA"/>
</dbReference>
<dbReference type="NCBIfam" id="TIGR00487">
    <property type="entry name" value="IF-2"/>
    <property type="match status" value="1"/>
</dbReference>
<dbReference type="Gene3D" id="3.40.50.300">
    <property type="entry name" value="P-loop containing nucleotide triphosphate hydrolases"/>
    <property type="match status" value="1"/>
</dbReference>
<dbReference type="GO" id="GO:0009507">
    <property type="term" value="C:chloroplast"/>
    <property type="evidence" value="ECO:0007669"/>
    <property type="project" value="UniProtKB-SubCell"/>
</dbReference>
<evidence type="ECO:0000256" key="4">
    <source>
        <dbReference type="ARBA" id="ARBA00022917"/>
    </source>
</evidence>
<dbReference type="GeneID" id="30001095"/>
<evidence type="ECO:0000256" key="8">
    <source>
        <dbReference type="SAM" id="MobiDB-lite"/>
    </source>
</evidence>
<comment type="subcellular location">
    <subcellularLocation>
        <location evidence="7">Plastid</location>
        <location evidence="7">Chloroplast</location>
    </subcellularLocation>
</comment>
<dbReference type="PRINTS" id="PR00315">
    <property type="entry name" value="ELONGATNFCT"/>
</dbReference>
<keyword evidence="4 7" id="KW-0648">Protein biosynthesis</keyword>
<dbReference type="RefSeq" id="YP_009314941.1">
    <property type="nucleotide sequence ID" value="NC_031664.1"/>
</dbReference>
<dbReference type="FunFam" id="2.40.30.10:FF:000008">
    <property type="entry name" value="Translation initiation factor IF-2"/>
    <property type="match status" value="1"/>
</dbReference>
<evidence type="ECO:0000313" key="10">
    <source>
        <dbReference type="EMBL" id="SCW23396.1"/>
    </source>
</evidence>
<evidence type="ECO:0000256" key="1">
    <source>
        <dbReference type="ARBA" id="ARBA00007733"/>
    </source>
</evidence>
<feature type="binding site" evidence="7">
    <location>
        <begin position="325"/>
        <end position="329"/>
    </location>
    <ligand>
        <name>GTP</name>
        <dbReference type="ChEBI" id="CHEBI:37565"/>
    </ligand>
</feature>
<dbReference type="CDD" id="cd01887">
    <property type="entry name" value="IF2_eIF5B"/>
    <property type="match status" value="1"/>
</dbReference>
<gene>
    <name evidence="7 10" type="primary">infB</name>
    <name evidence="10" type="ORF">J0081_127</name>
</gene>
<evidence type="ECO:0000256" key="5">
    <source>
        <dbReference type="ARBA" id="ARBA00023134"/>
    </source>
</evidence>
<evidence type="ECO:0000256" key="6">
    <source>
        <dbReference type="ARBA" id="ARBA00044105"/>
    </source>
</evidence>
<feature type="compositionally biased region" description="Basic and acidic residues" evidence="8">
    <location>
        <begin position="77"/>
        <end position="96"/>
    </location>
</feature>
<dbReference type="InterPro" id="IPR005225">
    <property type="entry name" value="Small_GTP-bd"/>
</dbReference>
<reference evidence="10" key="1">
    <citation type="submission" date="2016-10" db="EMBL/GenBank/DDBJ databases">
        <title>Chloroplast genomes as a tool to resolve red algal phylogenies: a case study in the Nemaliales.</title>
        <authorList>
            <person name="Costa J.F."/>
            <person name="Lin S.M."/>
            <person name="Macaya E.C."/>
            <person name="Fernandez-Garcia C."/>
            <person name="Verbruggen H."/>
        </authorList>
    </citation>
    <scope>NUCLEOTIDE SEQUENCE</scope>
    <source>
        <strain evidence="10">J.0081</strain>
    </source>
</reference>
<dbReference type="PANTHER" id="PTHR43381">
    <property type="entry name" value="TRANSLATION INITIATION FACTOR IF-2-RELATED"/>
    <property type="match status" value="1"/>
</dbReference>
<dbReference type="Pfam" id="PF00009">
    <property type="entry name" value="GTP_EFTU"/>
    <property type="match status" value="1"/>
</dbReference>
<dbReference type="InterPro" id="IPR006847">
    <property type="entry name" value="IF2_N"/>
</dbReference>
<proteinExistence type="inferred from homology"/>
<dbReference type="HAMAP" id="MF_00100_B">
    <property type="entry name" value="IF_2_B"/>
    <property type="match status" value="1"/>
</dbReference>
<protein>
    <recommendedName>
        <fullName evidence="6 7">Translation initiation factor IF-2, chloroplastic</fullName>
    </recommendedName>
</protein>
<dbReference type="InterPro" id="IPR023115">
    <property type="entry name" value="TIF_IF2_dom3"/>
</dbReference>
<organism evidence="10">
    <name type="scientific">Scinaia undulata</name>
    <dbReference type="NCBI Taxonomy" id="1884664"/>
    <lineage>
        <taxon>Eukaryota</taxon>
        <taxon>Rhodophyta</taxon>
        <taxon>Florideophyceae</taxon>
        <taxon>Nemaliophycidae</taxon>
        <taxon>Nemaliales</taxon>
        <taxon>Scinaiaceae</taxon>
        <taxon>Scinaia</taxon>
    </lineage>
</organism>
<evidence type="ECO:0000259" key="9">
    <source>
        <dbReference type="PROSITE" id="PS51722"/>
    </source>
</evidence>
<sequence>MIKSQSPTSQYFCFHAKYLYKKSLSGPKDMTYNWLKLYNPKTIKVSSNQINMPEKLAAVDTLTNVLVEDISPLTAGRSEKKNKNHSKQNDALDSKKNKLKNKKKPRAKIHINDDDDNIDPKYSNTFESGNSLSLSLMRPIKPARRRVKNGNMDNKNVKQKVSIQHSRDKKSAEEVIGVKPTAIGFTDPLSIQELSATLSIPPAEIIKSLFLKGIAVTMNQVVDIKMAQVVAESYGIRVEPCSSKSGYNDNAVKLNNSDKKSENLTDRLPVISIFGHVDHGKTTLLDTICETHKVEIESGGITQSIAAHEIQLNTSAGLKKVILLDTPGHEAFADMRMRSIQVTDIGILVVAADDGLQPQSKESINYLKNNSVPFVVAINKIDKPGADPSKIKEELAKFDILNHEWGGQISIVEIDALHGTNVNKLLDVIVEMAEVQPLKADYSAAGSGTILDAYLDIKQGPIANLLIQNGTIKTGDYISINTSVSKIRSIFNYNSLILNSSGPSSIVNISGLESVPVSGSSFKILLDQKNAKKQYVEYQKNRDKNSKNYKKLNSRITFDSSMSTQKNRVNKSINIILKTDSEGTIEAILNAFSAISQSKVQLNIISAGVGQVTSNDIDLAAASSSIVLSFNNVIASSAYQNADKNRVILKNFVVIYDLIDHVQDAMLQLVEVDYSEVVIGRATVQDIFTLSKGNVAGCTVISGKLKRSNPVKVFRDQELLYSGRLSSLKRVKEDAEEVGINNECGLMCGNFSAWQKNDIIEAYELIPQEKTL</sequence>
<feature type="binding site" evidence="7">
    <location>
        <begin position="275"/>
        <end position="282"/>
    </location>
    <ligand>
        <name>GTP</name>
        <dbReference type="ChEBI" id="CHEBI:37565"/>
    </ligand>
</feature>
<name>A0A1G4NY05_9FLOR</name>
<evidence type="ECO:0000256" key="3">
    <source>
        <dbReference type="ARBA" id="ARBA00022741"/>
    </source>
</evidence>
<dbReference type="CDD" id="cd03692">
    <property type="entry name" value="mtIF2_IVc"/>
    <property type="match status" value="1"/>
</dbReference>
<dbReference type="GO" id="GO:0003924">
    <property type="term" value="F:GTPase activity"/>
    <property type="evidence" value="ECO:0007669"/>
    <property type="project" value="UniProtKB-UniRule"/>
</dbReference>
<dbReference type="AlphaFoldDB" id="A0A1G4NY05"/>
<comment type="similarity">
    <text evidence="1 7">Belongs to the TRAFAC class translation factor GTPase superfamily. Classic translation factor GTPase family. IF-2 subfamily.</text>
</comment>
<accession>A0A1G4NY05</accession>
<feature type="compositionally biased region" description="Basic residues" evidence="8">
    <location>
        <begin position="97"/>
        <end position="109"/>
    </location>
</feature>
<keyword evidence="5 7" id="KW-0342">GTP-binding</keyword>
<dbReference type="InterPro" id="IPR053905">
    <property type="entry name" value="EF-G-like_DII"/>
</dbReference>
<dbReference type="Pfam" id="PF11987">
    <property type="entry name" value="IF-2"/>
    <property type="match status" value="1"/>
</dbReference>
<dbReference type="PROSITE" id="PS51722">
    <property type="entry name" value="G_TR_2"/>
    <property type="match status" value="1"/>
</dbReference>
<dbReference type="GO" id="GO:0005525">
    <property type="term" value="F:GTP binding"/>
    <property type="evidence" value="ECO:0007669"/>
    <property type="project" value="UniProtKB-KW"/>
</dbReference>
<dbReference type="Pfam" id="PF22042">
    <property type="entry name" value="EF-G_D2"/>
    <property type="match status" value="1"/>
</dbReference>
<dbReference type="InterPro" id="IPR036925">
    <property type="entry name" value="TIF_IF2_dom3_sf"/>
</dbReference>
<dbReference type="PANTHER" id="PTHR43381:SF5">
    <property type="entry name" value="TR-TYPE G DOMAIN-CONTAINING PROTEIN"/>
    <property type="match status" value="1"/>
</dbReference>
<comment type="caution">
    <text evidence="7">Lacks conserved residue(s) required for the propagation of feature annotation.</text>
</comment>
<keyword evidence="10" id="KW-0934">Plastid</keyword>
<dbReference type="InterPro" id="IPR027417">
    <property type="entry name" value="P-loop_NTPase"/>
</dbReference>
<dbReference type="GO" id="GO:0003743">
    <property type="term" value="F:translation initiation factor activity"/>
    <property type="evidence" value="ECO:0007669"/>
    <property type="project" value="UniProtKB-UniRule"/>
</dbReference>
<dbReference type="SUPFAM" id="SSF50447">
    <property type="entry name" value="Translation proteins"/>
    <property type="match status" value="2"/>
</dbReference>
<feature type="region of interest" description="Disordered" evidence="8">
    <location>
        <begin position="75"/>
        <end position="124"/>
    </location>
</feature>
<dbReference type="Pfam" id="PF04760">
    <property type="entry name" value="IF2_N"/>
    <property type="match status" value="1"/>
</dbReference>
<dbReference type="PROSITE" id="PS01176">
    <property type="entry name" value="IF2"/>
    <property type="match status" value="1"/>
</dbReference>
<dbReference type="InterPro" id="IPR000795">
    <property type="entry name" value="T_Tr_GTP-bd_dom"/>
</dbReference>
<dbReference type="Gene3D" id="3.40.50.10050">
    <property type="entry name" value="Translation initiation factor IF- 2, domain 3"/>
    <property type="match status" value="1"/>
</dbReference>
<feature type="binding site" evidence="7">
    <location>
        <begin position="379"/>
        <end position="382"/>
    </location>
    <ligand>
        <name>GTP</name>
        <dbReference type="ChEBI" id="CHEBI:37565"/>
    </ligand>
</feature>
<evidence type="ECO:0000256" key="2">
    <source>
        <dbReference type="ARBA" id="ARBA00022540"/>
    </source>
</evidence>
<keyword evidence="2 7" id="KW-0396">Initiation factor</keyword>
<geneLocation type="chloroplast" evidence="10"/>
<dbReference type="SUPFAM" id="SSF52540">
    <property type="entry name" value="P-loop containing nucleoside triphosphate hydrolases"/>
    <property type="match status" value="1"/>
</dbReference>
<feature type="domain" description="Tr-type G" evidence="9">
    <location>
        <begin position="266"/>
        <end position="438"/>
    </location>
</feature>
<dbReference type="FunFam" id="3.40.50.10050:FF:000001">
    <property type="entry name" value="Translation initiation factor IF-2"/>
    <property type="match status" value="1"/>
</dbReference>
<dbReference type="Gene3D" id="2.40.30.10">
    <property type="entry name" value="Translation factors"/>
    <property type="match status" value="2"/>
</dbReference>
<comment type="function">
    <text evidence="7">One of the essential components for the initiation of protein synthesis. Protects formylmethionyl-tRNA from spontaneous hydrolysis and promotes its binding to the 30S ribosomal subunits. Also involved in the hydrolysis of GTP during the formation of the 70S ribosomal complex.</text>
</comment>
<keyword evidence="3 7" id="KW-0547">Nucleotide-binding</keyword>
<evidence type="ECO:0000256" key="7">
    <source>
        <dbReference type="HAMAP-Rule" id="MF_00100"/>
    </source>
</evidence>
<dbReference type="InterPro" id="IPR000178">
    <property type="entry name" value="TF_IF2_bacterial-like"/>
</dbReference>
<keyword evidence="10" id="KW-0150">Chloroplast</keyword>
<dbReference type="SUPFAM" id="SSF52156">
    <property type="entry name" value="Initiation factor IF2/eIF5b, domain 3"/>
    <property type="match status" value="1"/>
</dbReference>
<dbReference type="InterPro" id="IPR009000">
    <property type="entry name" value="Transl_B-barrel_sf"/>
</dbReference>
<dbReference type="InterPro" id="IPR015760">
    <property type="entry name" value="TIF_IF2"/>
</dbReference>
<dbReference type="NCBIfam" id="TIGR00231">
    <property type="entry name" value="small_GTP"/>
    <property type="match status" value="1"/>
</dbReference>
<reference evidence="10" key="2">
    <citation type="submission" date="2016-10" db="EMBL/GenBank/DDBJ databases">
        <authorList>
            <person name="de Groot N.N."/>
        </authorList>
    </citation>
    <scope>NUCLEOTIDE SEQUENCE</scope>
    <source>
        <strain evidence="10">J.0081</strain>
    </source>
</reference>
<dbReference type="FunFam" id="3.40.50.300:FF:000019">
    <property type="entry name" value="Translation initiation factor IF-2"/>
    <property type="match status" value="1"/>
</dbReference>